<evidence type="ECO:0000256" key="1">
    <source>
        <dbReference type="SAM" id="MobiDB-lite"/>
    </source>
</evidence>
<dbReference type="EMBL" id="SMFV01000002">
    <property type="protein sequence ID" value="TCK05359.1"/>
    <property type="molecule type" value="Genomic_DNA"/>
</dbReference>
<keyword evidence="4" id="KW-1185">Reference proteome</keyword>
<keyword evidence="2" id="KW-0472">Membrane</keyword>
<feature type="transmembrane region" description="Helical" evidence="2">
    <location>
        <begin position="6"/>
        <end position="27"/>
    </location>
</feature>
<feature type="region of interest" description="Disordered" evidence="1">
    <location>
        <begin position="34"/>
        <end position="56"/>
    </location>
</feature>
<evidence type="ECO:0000313" key="3">
    <source>
        <dbReference type="EMBL" id="TCK05359.1"/>
    </source>
</evidence>
<proteinExistence type="predicted"/>
<evidence type="ECO:0000313" key="4">
    <source>
        <dbReference type="Proteomes" id="UP000295777"/>
    </source>
</evidence>
<accession>A0A4R1GHK5</accession>
<protein>
    <submittedName>
        <fullName evidence="3">Uncharacterized protein</fullName>
    </submittedName>
</protein>
<evidence type="ECO:0000256" key="2">
    <source>
        <dbReference type="SAM" id="Phobius"/>
    </source>
</evidence>
<sequence length="56" mass="6512">MDQNTILGIICTIIAIALPLSFAILAWKHTLEEKRREKTGGENSSRNNRRERLYLR</sequence>
<keyword evidence="2" id="KW-1133">Transmembrane helix</keyword>
<organism evidence="3 4">
    <name type="scientific">Phorcysia thermohydrogeniphila</name>
    <dbReference type="NCBI Taxonomy" id="936138"/>
    <lineage>
        <taxon>Bacteria</taxon>
        <taxon>Pseudomonadati</taxon>
        <taxon>Aquificota</taxon>
        <taxon>Aquificia</taxon>
        <taxon>Desulfurobacteriales</taxon>
        <taxon>Desulfurobacteriaceae</taxon>
        <taxon>Phorcysia</taxon>
    </lineage>
</organism>
<name>A0A4R1GHK5_9BACT</name>
<gene>
    <name evidence="3" type="ORF">CLV27_0786</name>
</gene>
<comment type="caution">
    <text evidence="3">The sequence shown here is derived from an EMBL/GenBank/DDBJ whole genome shotgun (WGS) entry which is preliminary data.</text>
</comment>
<reference evidence="3 4" key="1">
    <citation type="submission" date="2019-03" db="EMBL/GenBank/DDBJ databases">
        <title>Genomic Encyclopedia of Archaeal and Bacterial Type Strains, Phase II (KMG-II): from individual species to whole genera.</title>
        <authorList>
            <person name="Goeker M."/>
        </authorList>
    </citation>
    <scope>NUCLEOTIDE SEQUENCE [LARGE SCALE GENOMIC DNA]</scope>
    <source>
        <strain evidence="3 4">DSM 24425</strain>
    </source>
</reference>
<dbReference type="AlphaFoldDB" id="A0A4R1GHK5"/>
<dbReference type="Proteomes" id="UP000295777">
    <property type="component" value="Unassembled WGS sequence"/>
</dbReference>
<keyword evidence="2" id="KW-0812">Transmembrane</keyword>